<feature type="chain" id="PRO_5004761300" description="DUF2059 domain-containing protein" evidence="2">
    <location>
        <begin position="27"/>
        <end position="197"/>
    </location>
</feature>
<dbReference type="EMBL" id="AZGQ01000001">
    <property type="protein sequence ID" value="ETA84608.1"/>
    <property type="molecule type" value="Genomic_DNA"/>
</dbReference>
<reference evidence="4 5" key="1">
    <citation type="submission" date="2013-11" db="EMBL/GenBank/DDBJ databases">
        <title>The Genome Sequence of Eikenella corrodens CC92I.</title>
        <authorList>
            <consortium name="The Broad Institute Genomics Platform"/>
            <person name="Earl A."/>
            <person name="Allen-Vercoe E."/>
            <person name="Daigneault M."/>
            <person name="Young S.K."/>
            <person name="Zeng Q."/>
            <person name="Gargeya S."/>
            <person name="Fitzgerald M."/>
            <person name="Abouelleil A."/>
            <person name="Alvarado L."/>
            <person name="Chapman S.B."/>
            <person name="Gainer-Dewar J."/>
            <person name="Goldberg J."/>
            <person name="Griggs A."/>
            <person name="Gujja S."/>
            <person name="Hansen M."/>
            <person name="Howarth C."/>
            <person name="Imamovic A."/>
            <person name="Ireland A."/>
            <person name="Larimer J."/>
            <person name="McCowan C."/>
            <person name="Murphy C."/>
            <person name="Pearson M."/>
            <person name="Poon T.W."/>
            <person name="Priest M."/>
            <person name="Roberts A."/>
            <person name="Saif S."/>
            <person name="Shea T."/>
            <person name="Sykes S."/>
            <person name="Wortman J."/>
            <person name="Nusbaum C."/>
            <person name="Birren B."/>
        </authorList>
    </citation>
    <scope>NUCLEOTIDE SEQUENCE [LARGE SCALE GENOMIC DNA]</scope>
    <source>
        <strain evidence="4 5">CC92I</strain>
    </source>
</reference>
<evidence type="ECO:0000256" key="1">
    <source>
        <dbReference type="SAM" id="MobiDB-lite"/>
    </source>
</evidence>
<organism evidence="4 5">
    <name type="scientific">Eikenella corrodens CC92I</name>
    <dbReference type="NCBI Taxonomy" id="1073362"/>
    <lineage>
        <taxon>Bacteria</taxon>
        <taxon>Pseudomonadati</taxon>
        <taxon>Pseudomonadota</taxon>
        <taxon>Betaproteobacteria</taxon>
        <taxon>Neisseriales</taxon>
        <taxon>Neisseriaceae</taxon>
        <taxon>Eikenella</taxon>
    </lineage>
</organism>
<feature type="compositionally biased region" description="Basic and acidic residues" evidence="1">
    <location>
        <begin position="171"/>
        <end position="189"/>
    </location>
</feature>
<name>V7IFE9_EIKCO</name>
<protein>
    <recommendedName>
        <fullName evidence="3">DUF2059 domain-containing protein</fullName>
    </recommendedName>
</protein>
<evidence type="ECO:0000313" key="4">
    <source>
        <dbReference type="EMBL" id="ETA84608.1"/>
    </source>
</evidence>
<dbReference type="HOGENOM" id="CLU_123847_0_0_4"/>
<dbReference type="RefSeq" id="WP_023886408.1">
    <property type="nucleotide sequence ID" value="NZ_KI635562.1"/>
</dbReference>
<dbReference type="Pfam" id="PF09832">
    <property type="entry name" value="DUF2059"/>
    <property type="match status" value="1"/>
</dbReference>
<dbReference type="PATRIC" id="fig|1073362.3.peg.293"/>
<gene>
    <name evidence="4" type="ORF">HMPREF1177_00260</name>
</gene>
<evidence type="ECO:0000256" key="2">
    <source>
        <dbReference type="SAM" id="SignalP"/>
    </source>
</evidence>
<dbReference type="Proteomes" id="UP000018554">
    <property type="component" value="Unassembled WGS sequence"/>
</dbReference>
<evidence type="ECO:0000313" key="5">
    <source>
        <dbReference type="Proteomes" id="UP000018554"/>
    </source>
</evidence>
<dbReference type="InterPro" id="IPR018637">
    <property type="entry name" value="DUF2059"/>
</dbReference>
<dbReference type="AlphaFoldDB" id="V7IFE9"/>
<evidence type="ECO:0000259" key="3">
    <source>
        <dbReference type="Pfam" id="PF09832"/>
    </source>
</evidence>
<feature type="region of interest" description="Disordered" evidence="1">
    <location>
        <begin position="167"/>
        <end position="197"/>
    </location>
</feature>
<keyword evidence="5" id="KW-1185">Reference proteome</keyword>
<sequence length="197" mass="22677">MPHSLRRSIFRSLALAALLIALPADAQTPSDKSLNRLIELQNLPAQLRTAIPAATDFTNQEINRQINSNTRLSPEQRAALQRASEQYVSGMNREVFQSEELLNQMREISRDAMRQTYTQEEVDAMIAFYHTPVGQSVLNKQGDLTKTMMPPMMCLISQRYEQVSQRLTPQFRREVDRIRREAGRTEPPRHSGRGKRR</sequence>
<feature type="domain" description="DUF2059" evidence="3">
    <location>
        <begin position="104"/>
        <end position="153"/>
    </location>
</feature>
<keyword evidence="2" id="KW-0732">Signal</keyword>
<feature type="signal peptide" evidence="2">
    <location>
        <begin position="1"/>
        <end position="26"/>
    </location>
</feature>
<proteinExistence type="predicted"/>
<comment type="caution">
    <text evidence="4">The sequence shown here is derived from an EMBL/GenBank/DDBJ whole genome shotgun (WGS) entry which is preliminary data.</text>
</comment>
<accession>V7IFE9</accession>